<dbReference type="GO" id="GO:0005737">
    <property type="term" value="C:cytoplasm"/>
    <property type="evidence" value="ECO:0007669"/>
    <property type="project" value="TreeGrafter"/>
</dbReference>
<dbReference type="InterPro" id="IPR011545">
    <property type="entry name" value="DEAD/DEAH_box_helicase_dom"/>
</dbReference>
<dbReference type="Pfam" id="PF00270">
    <property type="entry name" value="DEAD"/>
    <property type="match status" value="1"/>
</dbReference>
<dbReference type="AlphaFoldDB" id="E3LR20"/>
<dbReference type="InterPro" id="IPR014001">
    <property type="entry name" value="Helicase_ATP-bd"/>
</dbReference>
<dbReference type="FunFam" id="1.10.10.10:FF:000513">
    <property type="entry name" value="ATP-dependent DNA helicase"/>
    <property type="match status" value="1"/>
</dbReference>
<evidence type="ECO:0000256" key="8">
    <source>
        <dbReference type="ARBA" id="ARBA00023235"/>
    </source>
</evidence>
<evidence type="ECO:0000256" key="11">
    <source>
        <dbReference type="ARBA" id="ARBA00049360"/>
    </source>
</evidence>
<dbReference type="PROSITE" id="PS51192">
    <property type="entry name" value="HELICASE_ATP_BIND_1"/>
    <property type="match status" value="1"/>
</dbReference>
<dbReference type="InterPro" id="IPR032284">
    <property type="entry name" value="RecQ_Zn-bd"/>
</dbReference>
<dbReference type="InterPro" id="IPR044876">
    <property type="entry name" value="HRDC_dom_sf"/>
</dbReference>
<dbReference type="FunCoup" id="E3LR20">
    <property type="interactions" value="1812"/>
</dbReference>
<dbReference type="SMART" id="SM00490">
    <property type="entry name" value="HELICc"/>
    <property type="match status" value="1"/>
</dbReference>
<organism evidence="17">
    <name type="scientific">Caenorhabditis remanei</name>
    <name type="common">Caenorhabditis vulgaris</name>
    <dbReference type="NCBI Taxonomy" id="31234"/>
    <lineage>
        <taxon>Eukaryota</taxon>
        <taxon>Metazoa</taxon>
        <taxon>Ecdysozoa</taxon>
        <taxon>Nematoda</taxon>
        <taxon>Chromadorea</taxon>
        <taxon>Rhabditida</taxon>
        <taxon>Rhabditina</taxon>
        <taxon>Rhabditomorpha</taxon>
        <taxon>Rhabditoidea</taxon>
        <taxon>Rhabditidae</taxon>
        <taxon>Peloderinae</taxon>
        <taxon>Caenorhabditis</taxon>
    </lineage>
</organism>
<dbReference type="Gene3D" id="1.10.10.10">
    <property type="entry name" value="Winged helix-like DNA-binding domain superfamily/Winged helix DNA-binding domain"/>
    <property type="match status" value="1"/>
</dbReference>
<dbReference type="InterPro" id="IPR004589">
    <property type="entry name" value="DNA_helicase_ATP-dep_RecQ"/>
</dbReference>
<feature type="compositionally biased region" description="Acidic residues" evidence="12">
    <location>
        <begin position="16"/>
        <end position="31"/>
    </location>
</feature>
<evidence type="ECO:0000256" key="6">
    <source>
        <dbReference type="ARBA" id="ARBA00022840"/>
    </source>
</evidence>
<protein>
    <recommendedName>
        <fullName evidence="10">DNA 3'-5' helicase</fullName>
        <ecNumber evidence="10">5.6.2.4</ecNumber>
    </recommendedName>
</protein>
<dbReference type="PROSITE" id="PS50967">
    <property type="entry name" value="HRDC"/>
    <property type="match status" value="1"/>
</dbReference>
<keyword evidence="8" id="KW-0413">Isomerase</keyword>
<dbReference type="FunFam" id="3.40.50.300:FF:001389">
    <property type="entry name" value="ATP-dependent DNA helicase RecQ"/>
    <property type="match status" value="1"/>
</dbReference>
<feature type="compositionally biased region" description="Polar residues" evidence="12">
    <location>
        <begin position="80"/>
        <end position="89"/>
    </location>
</feature>
<comment type="cofactor">
    <cofactor evidence="1">
        <name>Zn(2+)</name>
        <dbReference type="ChEBI" id="CHEBI:29105"/>
    </cofactor>
</comment>
<dbReference type="GO" id="GO:0010212">
    <property type="term" value="P:response to ionizing radiation"/>
    <property type="evidence" value="ECO:0007669"/>
    <property type="project" value="EnsemblMetazoa"/>
</dbReference>
<evidence type="ECO:0000259" key="13">
    <source>
        <dbReference type="PROSITE" id="PS50967"/>
    </source>
</evidence>
<feature type="region of interest" description="Disordered" evidence="12">
    <location>
        <begin position="1045"/>
        <end position="1081"/>
    </location>
</feature>
<dbReference type="Pfam" id="PF00570">
    <property type="entry name" value="HRDC"/>
    <property type="match status" value="1"/>
</dbReference>
<dbReference type="Gene3D" id="3.40.50.300">
    <property type="entry name" value="P-loop containing nucleotide triphosphate hydrolases"/>
    <property type="match status" value="2"/>
</dbReference>
<dbReference type="InterPro" id="IPR001650">
    <property type="entry name" value="Helicase_C-like"/>
</dbReference>
<feature type="region of interest" description="Disordered" evidence="12">
    <location>
        <begin position="1"/>
        <end position="133"/>
    </location>
</feature>
<comment type="catalytic activity">
    <reaction evidence="9">
        <text>Couples ATP hydrolysis with the unwinding of duplex DNA by translocating in the 3'-5' direction.</text>
        <dbReference type="EC" id="5.6.2.4"/>
    </reaction>
</comment>
<dbReference type="InterPro" id="IPR010997">
    <property type="entry name" value="HRDC-like_sf"/>
</dbReference>
<comment type="similarity">
    <text evidence="2">Belongs to the helicase family. RecQ subfamily.</text>
</comment>
<dbReference type="SMART" id="SM00487">
    <property type="entry name" value="DEXDc"/>
    <property type="match status" value="1"/>
</dbReference>
<dbReference type="GO" id="GO:0008340">
    <property type="term" value="P:determination of adult lifespan"/>
    <property type="evidence" value="ECO:0007669"/>
    <property type="project" value="EnsemblMetazoa"/>
</dbReference>
<dbReference type="PANTHER" id="PTHR13710">
    <property type="entry name" value="DNA HELICASE RECQ FAMILY MEMBER"/>
    <property type="match status" value="1"/>
</dbReference>
<evidence type="ECO:0000313" key="17">
    <source>
        <dbReference type="Proteomes" id="UP000008281"/>
    </source>
</evidence>
<dbReference type="SUPFAM" id="SSF47819">
    <property type="entry name" value="HRDC-like"/>
    <property type="match status" value="1"/>
</dbReference>
<feature type="domain" description="HRDC" evidence="13">
    <location>
        <begin position="837"/>
        <end position="917"/>
    </location>
</feature>
<comment type="catalytic activity">
    <reaction evidence="11">
        <text>ATP + H2O = ADP + phosphate + H(+)</text>
        <dbReference type="Rhea" id="RHEA:13065"/>
        <dbReference type="ChEBI" id="CHEBI:15377"/>
        <dbReference type="ChEBI" id="CHEBI:15378"/>
        <dbReference type="ChEBI" id="CHEBI:30616"/>
        <dbReference type="ChEBI" id="CHEBI:43474"/>
        <dbReference type="ChEBI" id="CHEBI:456216"/>
    </reaction>
</comment>
<gene>
    <name evidence="16" type="primary">Cre-wrn-1</name>
    <name evidence="16" type="ORF">CRE_26525</name>
</gene>
<evidence type="ECO:0000256" key="1">
    <source>
        <dbReference type="ARBA" id="ARBA00001947"/>
    </source>
</evidence>
<dbReference type="InterPro" id="IPR027417">
    <property type="entry name" value="P-loop_NTPase"/>
</dbReference>
<dbReference type="NCBIfam" id="TIGR00614">
    <property type="entry name" value="recQ_fam"/>
    <property type="match status" value="1"/>
</dbReference>
<dbReference type="GO" id="GO:0000723">
    <property type="term" value="P:telomere maintenance"/>
    <property type="evidence" value="ECO:0007669"/>
    <property type="project" value="TreeGrafter"/>
</dbReference>
<keyword evidence="3" id="KW-0547">Nucleotide-binding</keyword>
<dbReference type="OMA" id="VGLTHEI"/>
<keyword evidence="4" id="KW-0378">Hydrolase</keyword>
<dbReference type="GO" id="GO:0009378">
    <property type="term" value="F:four-way junction helicase activity"/>
    <property type="evidence" value="ECO:0007669"/>
    <property type="project" value="TreeGrafter"/>
</dbReference>
<evidence type="ECO:0000256" key="4">
    <source>
        <dbReference type="ARBA" id="ARBA00022801"/>
    </source>
</evidence>
<dbReference type="InterPro" id="IPR036390">
    <property type="entry name" value="WH_DNA-bd_sf"/>
</dbReference>
<dbReference type="Gene3D" id="1.10.150.80">
    <property type="entry name" value="HRDC domain"/>
    <property type="match status" value="1"/>
</dbReference>
<dbReference type="InterPro" id="IPR036388">
    <property type="entry name" value="WH-like_DNA-bd_sf"/>
</dbReference>
<keyword evidence="5" id="KW-0347">Helicase</keyword>
<feature type="region of interest" description="Disordered" evidence="12">
    <location>
        <begin position="781"/>
        <end position="815"/>
    </location>
</feature>
<dbReference type="InterPro" id="IPR018982">
    <property type="entry name" value="RQC_domain"/>
</dbReference>
<feature type="compositionally biased region" description="Polar residues" evidence="12">
    <location>
        <begin position="789"/>
        <end position="801"/>
    </location>
</feature>
<dbReference type="GO" id="GO:0043138">
    <property type="term" value="F:3'-5' DNA helicase activity"/>
    <property type="evidence" value="ECO:0007669"/>
    <property type="project" value="UniProtKB-EC"/>
</dbReference>
<evidence type="ECO:0000259" key="15">
    <source>
        <dbReference type="PROSITE" id="PS51194"/>
    </source>
</evidence>
<dbReference type="InterPro" id="IPR029491">
    <property type="entry name" value="Helicase_HTH"/>
</dbReference>
<evidence type="ECO:0000313" key="16">
    <source>
        <dbReference type="EMBL" id="EFP07839.1"/>
    </source>
</evidence>
<dbReference type="GO" id="GO:0006260">
    <property type="term" value="P:DNA replication"/>
    <property type="evidence" value="ECO:0007669"/>
    <property type="project" value="InterPro"/>
</dbReference>
<keyword evidence="17" id="KW-1185">Reference proteome</keyword>
<keyword evidence="7" id="KW-0238">DNA-binding</keyword>
<accession>E3LR20</accession>
<feature type="compositionally biased region" description="Low complexity" evidence="12">
    <location>
        <begin position="1060"/>
        <end position="1071"/>
    </location>
</feature>
<evidence type="ECO:0000256" key="2">
    <source>
        <dbReference type="ARBA" id="ARBA00005446"/>
    </source>
</evidence>
<dbReference type="OrthoDB" id="10013439at2759"/>
<dbReference type="SUPFAM" id="SSF52540">
    <property type="entry name" value="P-loop containing nucleoside triphosphate hydrolases"/>
    <property type="match status" value="2"/>
</dbReference>
<dbReference type="PANTHER" id="PTHR13710:SF120">
    <property type="entry name" value="BIFUNCTIONAL 3'-5' EXONUCLEASE_ATP-DEPENDENT HELICASE WRN"/>
    <property type="match status" value="1"/>
</dbReference>
<feature type="compositionally biased region" description="Low complexity" evidence="12">
    <location>
        <begin position="102"/>
        <end position="116"/>
    </location>
</feature>
<dbReference type="GO" id="GO:0005654">
    <property type="term" value="C:nucleoplasm"/>
    <property type="evidence" value="ECO:0007669"/>
    <property type="project" value="EnsemblMetazoa"/>
</dbReference>
<dbReference type="GO" id="GO:0005524">
    <property type="term" value="F:ATP binding"/>
    <property type="evidence" value="ECO:0007669"/>
    <property type="project" value="UniProtKB-KW"/>
</dbReference>
<dbReference type="EC" id="5.6.2.4" evidence="10"/>
<feature type="domain" description="Helicase C-terminal" evidence="15">
    <location>
        <begin position="458"/>
        <end position="614"/>
    </location>
</feature>
<dbReference type="Pfam" id="PF00271">
    <property type="entry name" value="Helicase_C"/>
    <property type="match status" value="1"/>
</dbReference>
<evidence type="ECO:0000256" key="5">
    <source>
        <dbReference type="ARBA" id="ARBA00022806"/>
    </source>
</evidence>
<proteinExistence type="inferred from homology"/>
<dbReference type="CDD" id="cd18794">
    <property type="entry name" value="SF2_C_RecQ"/>
    <property type="match status" value="1"/>
</dbReference>
<evidence type="ECO:0000256" key="12">
    <source>
        <dbReference type="SAM" id="MobiDB-lite"/>
    </source>
</evidence>
<dbReference type="eggNOG" id="KOG0351">
    <property type="taxonomic scope" value="Eukaryota"/>
</dbReference>
<evidence type="ECO:0000256" key="3">
    <source>
        <dbReference type="ARBA" id="ARBA00022741"/>
    </source>
</evidence>
<evidence type="ECO:0000259" key="14">
    <source>
        <dbReference type="PROSITE" id="PS51192"/>
    </source>
</evidence>
<feature type="compositionally biased region" description="Acidic residues" evidence="12">
    <location>
        <begin position="38"/>
        <end position="56"/>
    </location>
</feature>
<dbReference type="Pfam" id="PF09382">
    <property type="entry name" value="RQC"/>
    <property type="match status" value="1"/>
</dbReference>
<dbReference type="EMBL" id="DS268413">
    <property type="protein sequence ID" value="EFP07839.1"/>
    <property type="molecule type" value="Genomic_DNA"/>
</dbReference>
<dbReference type="SMART" id="SM00341">
    <property type="entry name" value="HRDC"/>
    <property type="match status" value="1"/>
</dbReference>
<dbReference type="PROSITE" id="PS51194">
    <property type="entry name" value="HELICASE_CTER"/>
    <property type="match status" value="1"/>
</dbReference>
<sequence length="1081" mass="121651">MSDDEELPPTRPCSDNEQDELPETEPEDNEELEKTGPEDNEELEATEPEIDSDDSFDNAATSKPVADEDYDSFDDFVPSQAPTPIIKNSSKTKRSFQETIESESSSDGSDAGNDSEFVPVDDETQASQRPARQYSLRARSILKEDENSWNEGIDGETSKISEEILNESLDDIEFVDSVLDKKTNIKRKNHFLDEGEFFTDGNIVKIDKETRTKWSTMTSPPPEALKALNEFYGHKGFRDKQWNVVRNVLAGKDQFVLMSTGYGKSVCYQLPSLLLNTMTVVVSPLISLMNDQVTTLVAKGIDAVKLDGDSNHKEWDRVTNNMHRIRLAFLVIIYLHVSRNGYECERSGIIIFVSRTLVFLFRVNSKILEFSDLSLLAIDEAHCVSQWGHDFRNSYRHLAAIRNRSDLCNVPLIALTATATVRVRDDVIENLKLRRPQITTTSFDRKNLYISVHSSKDLATDMGEFLQTDDVKGRHFGGPTIIYCQTKQMVDDVNSVLRSIGVRSAHYHAGLTKNQRERAHTEFMRDKITTIVATVAFGMGIDKPDVRNVIHYGCPKDIESYYQEIGRAGRDGAPSVCRVFWAPKDLNTIKFKLRNSQLKDEVIENLTLMLRQLELVLTTVGCRRYQLLKHFDPTFAKPATPQADCCDRCTEMLNGNQDVSSSTIDVATESKWLFQVISEMYNGKTGIGKPIEFLRGLSKEEWRMKTMNQKQLFGIGKNLTDKWWRALGSALRLAGYLGEVRPIQMKFGSCVVLTDIAERWLMNGKELKLDATPVLLQGKKEKNAPKSAVGSSRGQSSTQVPTDEKKILGASKKREYKSAHEIEQLKNLKQENEDGLPEKIRQLRTRLDDLRVEMASMYEMAPFQIVSNTVLDGFANLRPSSTTKLDVIDGMSAAQKSKYGKRFVDCVVNFAKETGISVNVNANDTIPPHISAIMEKELSDSIRRVYLHHLITKNDPKEVAVARAISEGTVINYLVIAVEKGLPIYLDKVNVSRKNIAICLNAARVHLGSNVIRLAPWKEVIGDVVDYNQLKIIRAILMYEYGLDESKESNGSPQPSSQLSIPTPVSTTSTPRAPPPKKFKL</sequence>
<evidence type="ECO:0000256" key="7">
    <source>
        <dbReference type="ARBA" id="ARBA00023125"/>
    </source>
</evidence>
<reference evidence="16" key="1">
    <citation type="submission" date="2007-07" db="EMBL/GenBank/DDBJ databases">
        <title>PCAP assembly of the Caenorhabditis remanei genome.</title>
        <authorList>
            <consortium name="The Caenorhabditis remanei Sequencing Consortium"/>
            <person name="Wilson R.K."/>
        </authorList>
    </citation>
    <scope>NUCLEOTIDE SEQUENCE [LARGE SCALE GENOMIC DNA]</scope>
    <source>
        <strain evidence="16">PB4641</strain>
    </source>
</reference>
<name>E3LR20_CAERE</name>
<dbReference type="FunFam" id="3.40.50.300:FF:003431">
    <property type="entry name" value="ATP-dependent DNA helicase"/>
    <property type="match status" value="1"/>
</dbReference>
<feature type="domain" description="Helicase ATP-binding" evidence="14">
    <location>
        <begin position="245"/>
        <end position="437"/>
    </location>
</feature>
<dbReference type="InterPro" id="IPR002121">
    <property type="entry name" value="HRDC_dom"/>
</dbReference>
<dbReference type="SUPFAM" id="SSF46785">
    <property type="entry name" value="Winged helix' DNA-binding domain"/>
    <property type="match status" value="1"/>
</dbReference>
<dbReference type="GO" id="GO:0000724">
    <property type="term" value="P:double-strand break repair via homologous recombination"/>
    <property type="evidence" value="ECO:0007669"/>
    <property type="project" value="TreeGrafter"/>
</dbReference>
<keyword evidence="6" id="KW-0067">ATP-binding</keyword>
<dbReference type="Pfam" id="PF14493">
    <property type="entry name" value="HTH_40"/>
    <property type="match status" value="1"/>
</dbReference>
<evidence type="ECO:0000256" key="9">
    <source>
        <dbReference type="ARBA" id="ARBA00034617"/>
    </source>
</evidence>
<feature type="compositionally biased region" description="Polar residues" evidence="12">
    <location>
        <begin position="1049"/>
        <end position="1059"/>
    </location>
</feature>
<dbReference type="HOGENOM" id="CLU_001103_14_3_1"/>
<feature type="compositionally biased region" description="Basic and acidic residues" evidence="12">
    <location>
        <begin position="802"/>
        <end position="815"/>
    </location>
</feature>
<dbReference type="STRING" id="31234.E3LR20"/>
<dbReference type="GO" id="GO:0003677">
    <property type="term" value="F:DNA binding"/>
    <property type="evidence" value="ECO:0007669"/>
    <property type="project" value="UniProtKB-KW"/>
</dbReference>
<dbReference type="Proteomes" id="UP000008281">
    <property type="component" value="Unassembled WGS sequence"/>
</dbReference>
<dbReference type="SMART" id="SM00956">
    <property type="entry name" value="RQC"/>
    <property type="match status" value="1"/>
</dbReference>
<dbReference type="InParanoid" id="E3LR20"/>
<dbReference type="GO" id="GO:0035861">
    <property type="term" value="C:site of double-strand break"/>
    <property type="evidence" value="ECO:0007669"/>
    <property type="project" value="EnsemblMetazoa"/>
</dbReference>
<dbReference type="Pfam" id="PF16124">
    <property type="entry name" value="RecQ_Zn_bind"/>
    <property type="match status" value="1"/>
</dbReference>
<dbReference type="GO" id="GO:0016787">
    <property type="term" value="F:hydrolase activity"/>
    <property type="evidence" value="ECO:0007669"/>
    <property type="project" value="UniProtKB-KW"/>
</dbReference>
<evidence type="ECO:0000256" key="10">
    <source>
        <dbReference type="ARBA" id="ARBA00034808"/>
    </source>
</evidence>